<dbReference type="InterPro" id="IPR039425">
    <property type="entry name" value="RNA_pol_sigma-70-like"/>
</dbReference>
<comment type="caution">
    <text evidence="6">The sequence shown here is derived from an EMBL/GenBank/DDBJ whole genome shotgun (WGS) entry which is preliminary data.</text>
</comment>
<keyword evidence="7" id="KW-1185">Reference proteome</keyword>
<organism evidence="6 7">
    <name type="scientific">Candidimonas humi</name>
    <dbReference type="NCBI Taxonomy" id="683355"/>
    <lineage>
        <taxon>Bacteria</taxon>
        <taxon>Pseudomonadati</taxon>
        <taxon>Pseudomonadota</taxon>
        <taxon>Betaproteobacteria</taxon>
        <taxon>Burkholderiales</taxon>
        <taxon>Alcaligenaceae</taxon>
        <taxon>Candidimonas</taxon>
    </lineage>
</organism>
<evidence type="ECO:0000313" key="6">
    <source>
        <dbReference type="EMBL" id="MFC4201416.1"/>
    </source>
</evidence>
<protein>
    <submittedName>
        <fullName evidence="6">Sigma-70 family RNA polymerase sigma factor</fullName>
    </submittedName>
</protein>
<evidence type="ECO:0000256" key="1">
    <source>
        <dbReference type="ARBA" id="ARBA00023015"/>
    </source>
</evidence>
<dbReference type="InterPro" id="IPR007627">
    <property type="entry name" value="RNA_pol_sigma70_r2"/>
</dbReference>
<dbReference type="InterPro" id="IPR014284">
    <property type="entry name" value="RNA_pol_sigma-70_dom"/>
</dbReference>
<keyword evidence="3" id="KW-0804">Transcription</keyword>
<evidence type="ECO:0000256" key="2">
    <source>
        <dbReference type="ARBA" id="ARBA00023082"/>
    </source>
</evidence>
<dbReference type="EMBL" id="JBHSBV010000003">
    <property type="protein sequence ID" value="MFC4201416.1"/>
    <property type="molecule type" value="Genomic_DNA"/>
</dbReference>
<sequence length="170" mass="18935">MPAQDPPITDDLAVLYVEHSTWLHGWLRKRVGDTFAAADLAQDTFLSLLDGKAATAEIRKPRPFLATVAGRLLAHRRRRQLLETAYLEALACLPEEVAPSPETRLMAVESLQQIDRVLDGLPPKVREAFLLAHLVELSYAEIAERLGTSTSSVKQYLTRANRVCMFALTV</sequence>
<dbReference type="PANTHER" id="PTHR43133:SF63">
    <property type="entry name" value="RNA POLYMERASE SIGMA FACTOR FECI-RELATED"/>
    <property type="match status" value="1"/>
</dbReference>
<proteinExistence type="predicted"/>
<dbReference type="CDD" id="cd06171">
    <property type="entry name" value="Sigma70_r4"/>
    <property type="match status" value="1"/>
</dbReference>
<dbReference type="Proteomes" id="UP001595848">
    <property type="component" value="Unassembled WGS sequence"/>
</dbReference>
<keyword evidence="2" id="KW-0731">Sigma factor</keyword>
<name>A0ABV8NWT1_9BURK</name>
<evidence type="ECO:0000313" key="7">
    <source>
        <dbReference type="Proteomes" id="UP001595848"/>
    </source>
</evidence>
<dbReference type="NCBIfam" id="TIGR02937">
    <property type="entry name" value="sigma70-ECF"/>
    <property type="match status" value="1"/>
</dbReference>
<feature type="domain" description="RNA polymerase sigma-70 region 2" evidence="4">
    <location>
        <begin position="15"/>
        <end position="80"/>
    </location>
</feature>
<feature type="domain" description="RNA polymerase sigma factor 70 region 4 type 2" evidence="5">
    <location>
        <begin position="112"/>
        <end position="160"/>
    </location>
</feature>
<accession>A0ABV8NWT1</accession>
<gene>
    <name evidence="6" type="ORF">ACFOY1_10670</name>
</gene>
<evidence type="ECO:0000256" key="3">
    <source>
        <dbReference type="ARBA" id="ARBA00023163"/>
    </source>
</evidence>
<dbReference type="Pfam" id="PF04542">
    <property type="entry name" value="Sigma70_r2"/>
    <property type="match status" value="1"/>
</dbReference>
<dbReference type="Pfam" id="PF08281">
    <property type="entry name" value="Sigma70_r4_2"/>
    <property type="match status" value="1"/>
</dbReference>
<dbReference type="RefSeq" id="WP_217963225.1">
    <property type="nucleotide sequence ID" value="NZ_JAHTBN010000002.1"/>
</dbReference>
<evidence type="ECO:0000259" key="4">
    <source>
        <dbReference type="Pfam" id="PF04542"/>
    </source>
</evidence>
<evidence type="ECO:0000259" key="5">
    <source>
        <dbReference type="Pfam" id="PF08281"/>
    </source>
</evidence>
<keyword evidence="1" id="KW-0805">Transcription regulation</keyword>
<dbReference type="PANTHER" id="PTHR43133">
    <property type="entry name" value="RNA POLYMERASE ECF-TYPE SIGMA FACTO"/>
    <property type="match status" value="1"/>
</dbReference>
<reference evidence="7" key="1">
    <citation type="journal article" date="2019" name="Int. J. Syst. Evol. Microbiol.">
        <title>The Global Catalogue of Microorganisms (GCM) 10K type strain sequencing project: providing services to taxonomists for standard genome sequencing and annotation.</title>
        <authorList>
            <consortium name="The Broad Institute Genomics Platform"/>
            <consortium name="The Broad Institute Genome Sequencing Center for Infectious Disease"/>
            <person name="Wu L."/>
            <person name="Ma J."/>
        </authorList>
    </citation>
    <scope>NUCLEOTIDE SEQUENCE [LARGE SCALE GENOMIC DNA]</scope>
    <source>
        <strain evidence="7">LMG 24813</strain>
    </source>
</reference>
<dbReference type="InterPro" id="IPR013249">
    <property type="entry name" value="RNA_pol_sigma70_r4_t2"/>
</dbReference>